<dbReference type="EMBL" id="JOSZ01000002">
    <property type="protein sequence ID" value="KFM20089.1"/>
    <property type="molecule type" value="Genomic_DNA"/>
</dbReference>
<evidence type="ECO:0000313" key="3">
    <source>
        <dbReference type="Proteomes" id="UP000029387"/>
    </source>
</evidence>
<gene>
    <name evidence="2" type="primary">rfbD</name>
    <name evidence="2" type="ORF">AAA799P11_00160</name>
</gene>
<dbReference type="GO" id="GO:0008831">
    <property type="term" value="F:dTDP-4-dehydrorhamnose reductase activity"/>
    <property type="evidence" value="ECO:0007669"/>
    <property type="project" value="UniProtKB-EC"/>
</dbReference>
<dbReference type="Proteomes" id="UP000029387">
    <property type="component" value="Unassembled WGS sequence"/>
</dbReference>
<dbReference type="CDD" id="cd05254">
    <property type="entry name" value="dTDP_HR_like_SDR_e"/>
    <property type="match status" value="1"/>
</dbReference>
<name>A0A087S2Y5_9ARCH</name>
<dbReference type="InterPro" id="IPR005913">
    <property type="entry name" value="dTDP_dehydrorham_reduct"/>
</dbReference>
<protein>
    <submittedName>
        <fullName evidence="2">dTDP-4-dehydrorhamnose reductase protein</fullName>
        <ecNumber evidence="2">1.1.1.133</ecNumber>
    </submittedName>
</protein>
<feature type="domain" description="RmlD-like substrate binding" evidence="1">
    <location>
        <begin position="8"/>
        <end position="290"/>
    </location>
</feature>
<dbReference type="Gene3D" id="3.90.25.10">
    <property type="entry name" value="UDP-galactose 4-epimerase, domain 1"/>
    <property type="match status" value="1"/>
</dbReference>
<dbReference type="InterPro" id="IPR029903">
    <property type="entry name" value="RmlD-like-bd"/>
</dbReference>
<dbReference type="SUPFAM" id="SSF51735">
    <property type="entry name" value="NAD(P)-binding Rossmann-fold domains"/>
    <property type="match status" value="1"/>
</dbReference>
<sequence>MEKVTLPKILIIGENSLIGSTLLTYVKDNFEVYSTHHNSKINKKNSVQIDLVKEPQKLVDLITKIKPNFVVHTVAYPNVDFCEKNHDAAYFLHVIITKKIAHACSSVNAKLLYFSTDAVFDGIEGKKFSELDTTNPLSYYGKTKLEAEKVIMKISENNLVFRTTVIYGPFYNSRFTSWVLDNLKQNKPVPAFTDQLNTPTLVDDLCKFIVHAFSNNLSGIFHAVGKTCLSRYDFALRLAQKFNFDQKLIVPTISSETNQVAPRPKNGCLDATKLEKLLNFDFCDIDEGIQFIKDHQP</sequence>
<evidence type="ECO:0000313" key="2">
    <source>
        <dbReference type="EMBL" id="KFM20089.1"/>
    </source>
</evidence>
<proteinExistence type="predicted"/>
<evidence type="ECO:0000259" key="1">
    <source>
        <dbReference type="Pfam" id="PF04321"/>
    </source>
</evidence>
<dbReference type="Pfam" id="PF04321">
    <property type="entry name" value="RmlD_sub_bind"/>
    <property type="match status" value="1"/>
</dbReference>
<keyword evidence="2" id="KW-0560">Oxidoreductase</keyword>
<dbReference type="PANTHER" id="PTHR10491">
    <property type="entry name" value="DTDP-4-DEHYDRORHAMNOSE REDUCTASE"/>
    <property type="match status" value="1"/>
</dbReference>
<keyword evidence="3" id="KW-1185">Reference proteome</keyword>
<organism evidence="2 3">
    <name type="scientific">Marine Group I thaumarchaeote SCGC AAA799-P11</name>
    <dbReference type="NCBI Taxonomy" id="1502295"/>
    <lineage>
        <taxon>Archaea</taxon>
        <taxon>Nitrososphaerota</taxon>
        <taxon>Marine Group I</taxon>
    </lineage>
</organism>
<dbReference type="PANTHER" id="PTHR10491:SF4">
    <property type="entry name" value="METHIONINE ADENOSYLTRANSFERASE 2 SUBUNIT BETA"/>
    <property type="match status" value="1"/>
</dbReference>
<reference evidence="2 3" key="1">
    <citation type="submission" date="2014-06" db="EMBL/GenBank/DDBJ databases">
        <authorList>
            <person name="Ngugi D.K."/>
            <person name="Blom J."/>
            <person name="Alam I."/>
            <person name="Rashid M."/>
            <person name="Baalawi W."/>
            <person name="Zhang G."/>
            <person name="Hikmawan T."/>
            <person name="Guan Y."/>
            <person name="Antunes A."/>
            <person name="Siam R."/>
            <person name="El-Dorry H."/>
            <person name="Bajic V."/>
            <person name="Stingl U."/>
        </authorList>
    </citation>
    <scope>NUCLEOTIDE SEQUENCE [LARGE SCALE GENOMIC DNA]</scope>
    <source>
        <strain evidence="2">SCGC AAA799-P11</strain>
    </source>
</reference>
<dbReference type="AlphaFoldDB" id="A0A087S2Y5"/>
<dbReference type="InterPro" id="IPR036291">
    <property type="entry name" value="NAD(P)-bd_dom_sf"/>
</dbReference>
<dbReference type="Gene3D" id="3.40.50.720">
    <property type="entry name" value="NAD(P)-binding Rossmann-like Domain"/>
    <property type="match status" value="1"/>
</dbReference>
<comment type="caution">
    <text evidence="2">The sequence shown here is derived from an EMBL/GenBank/DDBJ whole genome shotgun (WGS) entry which is preliminary data.</text>
</comment>
<dbReference type="EC" id="1.1.1.133" evidence="2"/>
<accession>A0A087S2Y5</accession>